<comment type="function">
    <text evidence="10">Polymerizes chitin, a structural polymer of the cell wall and septum, by transferring the sugar moiety of UDP-GlcNAc to the non-reducing end of the growing chitin polymer.</text>
</comment>
<dbReference type="GO" id="GO:0004100">
    <property type="term" value="F:chitin synthase activity"/>
    <property type="evidence" value="ECO:0007669"/>
    <property type="project" value="UniProtKB-UniRule"/>
</dbReference>
<evidence type="ECO:0000256" key="9">
    <source>
        <dbReference type="ARBA" id="ARBA00023316"/>
    </source>
</evidence>
<keyword evidence="6 10" id="KW-0812">Transmembrane</keyword>
<comment type="subcellular location">
    <subcellularLocation>
        <location evidence="1 10">Cell membrane</location>
        <topology evidence="1 10">Multi-pass membrane protein</topology>
    </subcellularLocation>
</comment>
<dbReference type="EC" id="2.4.1.16" evidence="2 10"/>
<keyword evidence="7 10" id="KW-1133">Transmembrane helix</keyword>
<keyword evidence="9 10" id="KW-0961">Cell wall biogenesis/degradation</keyword>
<reference evidence="12" key="1">
    <citation type="submission" date="2021-06" db="EMBL/GenBank/DDBJ databases">
        <authorList>
            <person name="Kallberg Y."/>
            <person name="Tangrot J."/>
            <person name="Rosling A."/>
        </authorList>
    </citation>
    <scope>NUCLEOTIDE SEQUENCE</scope>
    <source>
        <strain evidence="12">IN212</strain>
    </source>
</reference>
<proteinExistence type="inferred from homology"/>
<evidence type="ECO:0000256" key="1">
    <source>
        <dbReference type="ARBA" id="ARBA00004651"/>
    </source>
</evidence>
<comment type="caution">
    <text evidence="10">Lacks conserved residue(s) required for the propagation of feature annotation.</text>
</comment>
<comment type="catalytic activity">
    <reaction evidence="10">
        <text>[(1-&gt;4)-N-acetyl-beta-D-glucosaminyl](n) + UDP-N-acetyl-alpha-D-glucosamine = [(1-&gt;4)-N-acetyl-beta-D-glucosaminyl](n+1) + UDP + H(+)</text>
        <dbReference type="Rhea" id="RHEA:16637"/>
        <dbReference type="Rhea" id="RHEA-COMP:9593"/>
        <dbReference type="Rhea" id="RHEA-COMP:9595"/>
        <dbReference type="ChEBI" id="CHEBI:15378"/>
        <dbReference type="ChEBI" id="CHEBI:17029"/>
        <dbReference type="ChEBI" id="CHEBI:57705"/>
        <dbReference type="ChEBI" id="CHEBI:58223"/>
        <dbReference type="EC" id="2.4.1.16"/>
    </reaction>
</comment>
<evidence type="ECO:0000256" key="5">
    <source>
        <dbReference type="ARBA" id="ARBA00022679"/>
    </source>
</evidence>
<evidence type="ECO:0000256" key="6">
    <source>
        <dbReference type="ARBA" id="ARBA00022692"/>
    </source>
</evidence>
<dbReference type="Pfam" id="PF08407">
    <property type="entry name" value="Chitin_synth_1N"/>
    <property type="match status" value="1"/>
</dbReference>
<name>A0A9N8VW87_9GLOM</name>
<keyword evidence="3 10" id="KW-1003">Cell membrane</keyword>
<dbReference type="OrthoDB" id="26569at2759"/>
<organism evidence="12 13">
    <name type="scientific">Racocetra fulgida</name>
    <dbReference type="NCBI Taxonomy" id="60492"/>
    <lineage>
        <taxon>Eukaryota</taxon>
        <taxon>Fungi</taxon>
        <taxon>Fungi incertae sedis</taxon>
        <taxon>Mucoromycota</taxon>
        <taxon>Glomeromycotina</taxon>
        <taxon>Glomeromycetes</taxon>
        <taxon>Diversisporales</taxon>
        <taxon>Gigasporaceae</taxon>
        <taxon>Racocetra</taxon>
    </lineage>
</organism>
<dbReference type="PANTHER" id="PTHR22914">
    <property type="entry name" value="CHITIN SYNTHASE"/>
    <property type="match status" value="1"/>
</dbReference>
<keyword evidence="8 10" id="KW-0472">Membrane</keyword>
<dbReference type="EMBL" id="CAJVPZ010000425">
    <property type="protein sequence ID" value="CAG8464927.1"/>
    <property type="molecule type" value="Genomic_DNA"/>
</dbReference>
<dbReference type="GO" id="GO:0030428">
    <property type="term" value="C:cell septum"/>
    <property type="evidence" value="ECO:0007669"/>
    <property type="project" value="TreeGrafter"/>
</dbReference>
<dbReference type="InterPro" id="IPR004835">
    <property type="entry name" value="Chitin_synth"/>
</dbReference>
<dbReference type="GO" id="GO:0005886">
    <property type="term" value="C:plasma membrane"/>
    <property type="evidence" value="ECO:0007669"/>
    <property type="project" value="UniProtKB-SubCell"/>
</dbReference>
<comment type="caution">
    <text evidence="12">The sequence shown here is derived from an EMBL/GenBank/DDBJ whole genome shotgun (WGS) entry which is preliminary data.</text>
</comment>
<evidence type="ECO:0000313" key="12">
    <source>
        <dbReference type="EMBL" id="CAG8464927.1"/>
    </source>
</evidence>
<feature type="transmembrane region" description="Helical" evidence="10">
    <location>
        <begin position="457"/>
        <end position="477"/>
    </location>
</feature>
<evidence type="ECO:0000256" key="7">
    <source>
        <dbReference type="ARBA" id="ARBA00022989"/>
    </source>
</evidence>
<feature type="transmembrane region" description="Helical" evidence="10">
    <location>
        <begin position="397"/>
        <end position="417"/>
    </location>
</feature>
<sequence length="495" mass="57044">MASNPYYQPPLPPKEPINNYEENIEEQTENTITKTIELTRGNLVIDCPVPVRELFSGVPYDDKPEFTNDFKDRGYTLRQPPGQIKLFIAITMYNNKENTWKEVVVCIIADGRRNVSQRVLAYLAVLGVYQDGIMQTSVNDKAVSAHIFEHTTQIAIDPSMNIKTANDGIVPVQILFCLKEENKKKINSHRVCGEIVATKGKGCIKLLNPIVGAQNFEYKMSNILDKPFESVFGYVTVLPGAFSAYRYVALQNTKSGEEQREEGPLASYFKFEKDNENENAPVESILTANMYLAEDRILCFELVTKRHCSWLLRYIKYSQAETDIPEDLPELISQRRLRANNAIFVQDETGIIKAQVTVPDENIVRRAHNEAYNEIRRKEYEVKRKSRKDKQEDSQKAFRTLVLFLWIFTNALLIIAIRGDILEQIMYRETPHEEIPHEGTHEIPHERVHEVNQDSRFKAYVIFIFWSVTGLTAFRFLGNFAYIISRFVSSLLCCF</sequence>
<dbReference type="InterPro" id="IPR013616">
    <property type="entry name" value="Chitin_synth_N"/>
</dbReference>
<keyword evidence="13" id="KW-1185">Reference proteome</keyword>
<accession>A0A9N8VW87</accession>
<dbReference type="GO" id="GO:0071555">
    <property type="term" value="P:cell wall organization"/>
    <property type="evidence" value="ECO:0007669"/>
    <property type="project" value="UniProtKB-KW"/>
</dbReference>
<protein>
    <recommendedName>
        <fullName evidence="2 10">Chitin synthase</fullName>
        <ecNumber evidence="2 10">2.4.1.16</ecNumber>
    </recommendedName>
</protein>
<evidence type="ECO:0000256" key="4">
    <source>
        <dbReference type="ARBA" id="ARBA00022676"/>
    </source>
</evidence>
<evidence type="ECO:0000259" key="11">
    <source>
        <dbReference type="Pfam" id="PF08407"/>
    </source>
</evidence>
<dbReference type="Pfam" id="PF01644">
    <property type="entry name" value="Chitin_synth_1"/>
    <property type="match status" value="2"/>
</dbReference>
<keyword evidence="4 10" id="KW-0328">Glycosyltransferase</keyword>
<evidence type="ECO:0000256" key="10">
    <source>
        <dbReference type="RuleBase" id="RU366040"/>
    </source>
</evidence>
<feature type="domain" description="Chitin synthase N-terminal" evidence="11">
    <location>
        <begin position="33"/>
        <end position="79"/>
    </location>
</feature>
<gene>
    <name evidence="12" type="ORF">RFULGI_LOCUS852</name>
</gene>
<comment type="similarity">
    <text evidence="10">Belongs to the chitin synthase family.</text>
</comment>
<dbReference type="Proteomes" id="UP000789396">
    <property type="component" value="Unassembled WGS sequence"/>
</dbReference>
<keyword evidence="5 10" id="KW-0808">Transferase</keyword>
<dbReference type="PANTHER" id="PTHR22914:SF9">
    <property type="entry name" value="CHITIN SYNTHASE 1"/>
    <property type="match status" value="1"/>
</dbReference>
<evidence type="ECO:0000256" key="2">
    <source>
        <dbReference type="ARBA" id="ARBA00012543"/>
    </source>
</evidence>
<evidence type="ECO:0000313" key="13">
    <source>
        <dbReference type="Proteomes" id="UP000789396"/>
    </source>
</evidence>
<dbReference type="AlphaFoldDB" id="A0A9N8VW87"/>
<dbReference type="GO" id="GO:0006031">
    <property type="term" value="P:chitin biosynthetic process"/>
    <property type="evidence" value="ECO:0007669"/>
    <property type="project" value="UniProtKB-UniRule"/>
</dbReference>
<evidence type="ECO:0000256" key="3">
    <source>
        <dbReference type="ARBA" id="ARBA00022475"/>
    </source>
</evidence>
<evidence type="ECO:0000256" key="8">
    <source>
        <dbReference type="ARBA" id="ARBA00023136"/>
    </source>
</evidence>